<dbReference type="KEGG" id="tvl:FAZ95_00815"/>
<dbReference type="PANTHER" id="PTHR34183:SF1">
    <property type="entry name" value="ENDOLYTIC PEPTIDOGLYCAN TRANSGLYCOSYLASE RLPA"/>
    <property type="match status" value="1"/>
</dbReference>
<evidence type="ECO:0000259" key="7">
    <source>
        <dbReference type="Pfam" id="PF03330"/>
    </source>
</evidence>
<sequence>MKSRLPRLGSLLAFFALAGCAVPHGPADQANASPMRTQGALANAASAPLGYDALGKPTAADSKASLADAKPLEAGPDVSDFHQSGRASWYGMKFHGRKTASGERYDMNALTAAHKTLPLASYVRVTNTTNNKSVVVKINDRGPYVRGRIIDVSYAAARLLGLRKAGTASVKIEGLSQQEAKTEQAEMLADNSLNK</sequence>
<dbReference type="Pfam" id="PF03330">
    <property type="entry name" value="DPBB_1"/>
    <property type="match status" value="1"/>
</dbReference>
<dbReference type="InterPro" id="IPR036908">
    <property type="entry name" value="RlpA-like_sf"/>
</dbReference>
<dbReference type="FunFam" id="2.40.40.10:FF:000003">
    <property type="entry name" value="Endolytic peptidoglycan transglycosylase RlpA"/>
    <property type="match status" value="1"/>
</dbReference>
<evidence type="ECO:0000256" key="1">
    <source>
        <dbReference type="ARBA" id="ARBA00022729"/>
    </source>
</evidence>
<dbReference type="InterPro" id="IPR009009">
    <property type="entry name" value="RlpA-like_DPBB"/>
</dbReference>
<dbReference type="NCBIfam" id="TIGR00413">
    <property type="entry name" value="rlpA"/>
    <property type="match status" value="1"/>
</dbReference>
<keyword evidence="4" id="KW-1003">Cell membrane</keyword>
<dbReference type="SUPFAM" id="SSF50685">
    <property type="entry name" value="Barwin-like endoglucanases"/>
    <property type="match status" value="1"/>
</dbReference>
<keyword evidence="4" id="KW-0564">Palmitate</keyword>
<protein>
    <recommendedName>
        <fullName evidence="4">Endolytic peptidoglycan transglycosylase RlpA</fullName>
        <ecNumber evidence="4">4.2.2.-</ecNumber>
    </recommendedName>
</protein>
<keyword evidence="4" id="KW-0449">Lipoprotein</keyword>
<reference evidence="8 9" key="1">
    <citation type="submission" date="2019-05" db="EMBL/GenBank/DDBJ databases">
        <title>Burkholderia sp. DHOD12, isolated from subtropical forest soil.</title>
        <authorList>
            <person name="Gao Z.-H."/>
            <person name="Qiu L.-H."/>
        </authorList>
    </citation>
    <scope>NUCLEOTIDE SEQUENCE [LARGE SCALE GENOMIC DNA]</scope>
    <source>
        <strain evidence="8 9">DHOD12</strain>
    </source>
</reference>
<evidence type="ECO:0000256" key="5">
    <source>
        <dbReference type="RuleBase" id="RU003495"/>
    </source>
</evidence>
<organism evidence="8 9">
    <name type="scientific">Trinickia violacea</name>
    <dbReference type="NCBI Taxonomy" id="2571746"/>
    <lineage>
        <taxon>Bacteria</taxon>
        <taxon>Pseudomonadati</taxon>
        <taxon>Pseudomonadota</taxon>
        <taxon>Betaproteobacteria</taxon>
        <taxon>Burkholderiales</taxon>
        <taxon>Burkholderiaceae</taxon>
        <taxon>Trinickia</taxon>
    </lineage>
</organism>
<dbReference type="EMBL" id="CP040077">
    <property type="protein sequence ID" value="QCP51595.1"/>
    <property type="molecule type" value="Genomic_DNA"/>
</dbReference>
<keyword evidence="4" id="KW-0472">Membrane</keyword>
<feature type="domain" description="RlpA-like protein double-psi beta-barrel" evidence="7">
    <location>
        <begin position="83"/>
        <end position="172"/>
    </location>
</feature>
<keyword evidence="9" id="KW-1185">Reference proteome</keyword>
<dbReference type="GO" id="GO:0000270">
    <property type="term" value="P:peptidoglycan metabolic process"/>
    <property type="evidence" value="ECO:0007669"/>
    <property type="project" value="UniProtKB-UniRule"/>
</dbReference>
<dbReference type="GO" id="GO:0008932">
    <property type="term" value="F:lytic endotransglycosylase activity"/>
    <property type="evidence" value="ECO:0007669"/>
    <property type="project" value="UniProtKB-UniRule"/>
</dbReference>
<evidence type="ECO:0000256" key="4">
    <source>
        <dbReference type="HAMAP-Rule" id="MF_02071"/>
    </source>
</evidence>
<accession>A0A4P8IUR2</accession>
<keyword evidence="1 6" id="KW-0732">Signal</keyword>
<name>A0A4P8IUR2_9BURK</name>
<evidence type="ECO:0000256" key="3">
    <source>
        <dbReference type="ARBA" id="ARBA00023316"/>
    </source>
</evidence>
<comment type="subcellular location">
    <subcellularLocation>
        <location evidence="4">Cell membrane</location>
        <topology evidence="4">Lipid-anchor</topology>
    </subcellularLocation>
</comment>
<evidence type="ECO:0000313" key="8">
    <source>
        <dbReference type="EMBL" id="QCP51595.1"/>
    </source>
</evidence>
<dbReference type="AlphaFoldDB" id="A0A4P8IUR2"/>
<feature type="signal peptide" evidence="6">
    <location>
        <begin position="1"/>
        <end position="18"/>
    </location>
</feature>
<keyword evidence="3 4" id="KW-0961">Cell wall biogenesis/degradation</keyword>
<dbReference type="RefSeq" id="WP_137334373.1">
    <property type="nucleotide sequence ID" value="NZ_CP040077.1"/>
</dbReference>
<dbReference type="HAMAP" id="MF_02071">
    <property type="entry name" value="RlpA"/>
    <property type="match status" value="1"/>
</dbReference>
<evidence type="ECO:0000313" key="9">
    <source>
        <dbReference type="Proteomes" id="UP000298656"/>
    </source>
</evidence>
<dbReference type="PROSITE" id="PS51257">
    <property type="entry name" value="PROKAR_LIPOPROTEIN"/>
    <property type="match status" value="1"/>
</dbReference>
<gene>
    <name evidence="4" type="primary">rlpA</name>
    <name evidence="8" type="ORF">FAZ95_00815</name>
</gene>
<evidence type="ECO:0000256" key="6">
    <source>
        <dbReference type="SAM" id="SignalP"/>
    </source>
</evidence>
<comment type="similarity">
    <text evidence="4 5">Belongs to the RlpA family.</text>
</comment>
<dbReference type="InterPro" id="IPR034718">
    <property type="entry name" value="RlpA"/>
</dbReference>
<feature type="chain" id="PRO_5021055960" description="Endolytic peptidoglycan transglycosylase RlpA" evidence="6">
    <location>
        <begin position="19"/>
        <end position="195"/>
    </location>
</feature>
<dbReference type="EC" id="4.2.2.-" evidence="4"/>
<keyword evidence="2 4" id="KW-0456">Lyase</keyword>
<comment type="function">
    <text evidence="4">Lytic transglycosylase with a strong preference for naked glycan strands that lack stem peptides.</text>
</comment>
<dbReference type="OrthoDB" id="9779128at2"/>
<dbReference type="Gene3D" id="2.40.40.10">
    <property type="entry name" value="RlpA-like domain"/>
    <property type="match status" value="1"/>
</dbReference>
<dbReference type="GO" id="GO:0005886">
    <property type="term" value="C:plasma membrane"/>
    <property type="evidence" value="ECO:0007669"/>
    <property type="project" value="UniProtKB-SubCell"/>
</dbReference>
<dbReference type="InterPro" id="IPR012997">
    <property type="entry name" value="RplA"/>
</dbReference>
<dbReference type="CDD" id="cd22268">
    <property type="entry name" value="DPBB_RlpA-like"/>
    <property type="match status" value="1"/>
</dbReference>
<dbReference type="GO" id="GO:0071555">
    <property type="term" value="P:cell wall organization"/>
    <property type="evidence" value="ECO:0007669"/>
    <property type="project" value="UniProtKB-KW"/>
</dbReference>
<dbReference type="PANTHER" id="PTHR34183">
    <property type="entry name" value="ENDOLYTIC PEPTIDOGLYCAN TRANSGLYCOSYLASE RLPA"/>
    <property type="match status" value="1"/>
</dbReference>
<dbReference type="Proteomes" id="UP000298656">
    <property type="component" value="Chromosome 1"/>
</dbReference>
<evidence type="ECO:0000256" key="2">
    <source>
        <dbReference type="ARBA" id="ARBA00023239"/>
    </source>
</evidence>
<proteinExistence type="inferred from homology"/>